<keyword evidence="1 5" id="KW-0489">Methyltransferase</keyword>
<dbReference type="PANTHER" id="PTHR47816">
    <property type="entry name" value="RIBOSOMAL RNA SMALL SUBUNIT METHYLTRANSFERASE C"/>
    <property type="match status" value="1"/>
</dbReference>
<evidence type="ECO:0000313" key="6">
    <source>
        <dbReference type="Proteomes" id="UP000649739"/>
    </source>
</evidence>
<name>A0A8J3BEV1_9ACTN</name>
<evidence type="ECO:0000256" key="2">
    <source>
        <dbReference type="ARBA" id="ARBA00022679"/>
    </source>
</evidence>
<gene>
    <name evidence="5" type="ORF">GCM10010123_31060</name>
</gene>
<evidence type="ECO:0000256" key="1">
    <source>
        <dbReference type="ARBA" id="ARBA00022603"/>
    </source>
</evidence>
<evidence type="ECO:0000256" key="3">
    <source>
        <dbReference type="SAM" id="MobiDB-lite"/>
    </source>
</evidence>
<dbReference type="CDD" id="cd02440">
    <property type="entry name" value="AdoMet_MTases"/>
    <property type="match status" value="1"/>
</dbReference>
<keyword evidence="6" id="KW-1185">Reference proteome</keyword>
<dbReference type="PANTHER" id="PTHR47816:SF4">
    <property type="entry name" value="RIBOSOMAL RNA SMALL SUBUNIT METHYLTRANSFERASE C"/>
    <property type="match status" value="1"/>
</dbReference>
<evidence type="ECO:0000259" key="4">
    <source>
        <dbReference type="Pfam" id="PF05175"/>
    </source>
</evidence>
<sequence length="227" mass="23591">MTADPTVPPAGGDDGVPAAAGGGPRPAAEHYFAAEPGSSGRTHAVAFAAGGREYTLTAGRGVFSARRLDPGTAVLLRKAPLPDADEVGPLLDLGCGYGPITAVLADRAPGATVYAVDVNARARELTAVNAAAVGAAERVRVSDPDGVPAGVRFRQVWSNPPIRVGKAELHALLERWLPRLADDGVAWLVVARHLGADSLQEWLVGLGWAVSRQASQKGFRVLRVSRD</sequence>
<dbReference type="GO" id="GO:0032259">
    <property type="term" value="P:methylation"/>
    <property type="evidence" value="ECO:0007669"/>
    <property type="project" value="UniProtKB-KW"/>
</dbReference>
<reference evidence="5" key="2">
    <citation type="submission" date="2020-09" db="EMBL/GenBank/DDBJ databases">
        <authorList>
            <person name="Sun Q."/>
            <person name="Ohkuma M."/>
        </authorList>
    </citation>
    <scope>NUCLEOTIDE SEQUENCE</scope>
    <source>
        <strain evidence="5">JCM 3090</strain>
    </source>
</reference>
<proteinExistence type="predicted"/>
<dbReference type="InterPro" id="IPR046977">
    <property type="entry name" value="RsmC/RlmG"/>
</dbReference>
<accession>A0A8J3BEV1</accession>
<protein>
    <submittedName>
        <fullName evidence="5">16S RNA G1207 methylase RsmC</fullName>
    </submittedName>
</protein>
<reference evidence="5" key="1">
    <citation type="journal article" date="2014" name="Int. J. Syst. Evol. Microbiol.">
        <title>Complete genome sequence of Corynebacterium casei LMG S-19264T (=DSM 44701T), isolated from a smear-ripened cheese.</title>
        <authorList>
            <consortium name="US DOE Joint Genome Institute (JGI-PGF)"/>
            <person name="Walter F."/>
            <person name="Albersmeier A."/>
            <person name="Kalinowski J."/>
            <person name="Ruckert C."/>
        </authorList>
    </citation>
    <scope>NUCLEOTIDE SEQUENCE</scope>
    <source>
        <strain evidence="5">JCM 3090</strain>
    </source>
</reference>
<dbReference type="GO" id="GO:0008757">
    <property type="term" value="F:S-adenosylmethionine-dependent methyltransferase activity"/>
    <property type="evidence" value="ECO:0007669"/>
    <property type="project" value="InterPro"/>
</dbReference>
<dbReference type="InterPro" id="IPR029063">
    <property type="entry name" value="SAM-dependent_MTases_sf"/>
</dbReference>
<evidence type="ECO:0000313" key="5">
    <source>
        <dbReference type="EMBL" id="GGJ98906.1"/>
    </source>
</evidence>
<keyword evidence="2" id="KW-0808">Transferase</keyword>
<dbReference type="Pfam" id="PF05175">
    <property type="entry name" value="MTS"/>
    <property type="match status" value="1"/>
</dbReference>
<dbReference type="Gene3D" id="3.40.50.150">
    <property type="entry name" value="Vaccinia Virus protein VP39"/>
    <property type="match status" value="1"/>
</dbReference>
<dbReference type="AlphaFoldDB" id="A0A8J3BEV1"/>
<dbReference type="SUPFAM" id="SSF53335">
    <property type="entry name" value="S-adenosyl-L-methionine-dependent methyltransferases"/>
    <property type="match status" value="1"/>
</dbReference>
<dbReference type="Proteomes" id="UP000649739">
    <property type="component" value="Unassembled WGS sequence"/>
</dbReference>
<feature type="region of interest" description="Disordered" evidence="3">
    <location>
        <begin position="1"/>
        <end position="31"/>
    </location>
</feature>
<dbReference type="InterPro" id="IPR007848">
    <property type="entry name" value="Small_mtfrase_dom"/>
</dbReference>
<organism evidence="5 6">
    <name type="scientific">Pilimelia anulata</name>
    <dbReference type="NCBI Taxonomy" id="53371"/>
    <lineage>
        <taxon>Bacteria</taxon>
        <taxon>Bacillati</taxon>
        <taxon>Actinomycetota</taxon>
        <taxon>Actinomycetes</taxon>
        <taxon>Micromonosporales</taxon>
        <taxon>Micromonosporaceae</taxon>
        <taxon>Pilimelia</taxon>
    </lineage>
</organism>
<feature type="domain" description="Methyltransferase small" evidence="4">
    <location>
        <begin position="54"/>
        <end position="222"/>
    </location>
</feature>
<dbReference type="EMBL" id="BMQB01000006">
    <property type="protein sequence ID" value="GGJ98906.1"/>
    <property type="molecule type" value="Genomic_DNA"/>
</dbReference>
<comment type="caution">
    <text evidence="5">The sequence shown here is derived from an EMBL/GenBank/DDBJ whole genome shotgun (WGS) entry which is preliminary data.</text>
</comment>
<feature type="compositionally biased region" description="Low complexity" evidence="3">
    <location>
        <begin position="1"/>
        <end position="19"/>
    </location>
</feature>